<organism evidence="1 2">
    <name type="scientific">Paraburkholderia ginsengisoli</name>
    <dbReference type="NCBI Taxonomy" id="311231"/>
    <lineage>
        <taxon>Bacteria</taxon>
        <taxon>Pseudomonadati</taxon>
        <taxon>Pseudomonadota</taxon>
        <taxon>Betaproteobacteria</taxon>
        <taxon>Burkholderiales</taxon>
        <taxon>Burkholderiaceae</taxon>
        <taxon>Paraburkholderia</taxon>
    </lineage>
</organism>
<name>A0A7T4TAK3_9BURK</name>
<keyword evidence="2" id="KW-1185">Reference proteome</keyword>
<evidence type="ECO:0000313" key="2">
    <source>
        <dbReference type="Proteomes" id="UP000595610"/>
    </source>
</evidence>
<reference evidence="1 2" key="1">
    <citation type="submission" date="2020-12" db="EMBL/GenBank/DDBJ databases">
        <title>FDA dAtabase for Regulatory Grade micrObial Sequences (FDA-ARGOS): Supporting development and validation of Infectious Disease Dx tests.</title>
        <authorList>
            <person name="Nelson B."/>
            <person name="Plummer A."/>
            <person name="Tallon L."/>
            <person name="Sadzewicz L."/>
            <person name="Zhao X."/>
            <person name="Boylan J."/>
            <person name="Ott S."/>
            <person name="Bowen H."/>
            <person name="Vavikolanu K."/>
            <person name="Mehta A."/>
            <person name="Aluvathingal J."/>
            <person name="Nadendla S."/>
            <person name="Myers T."/>
            <person name="Yan Y."/>
            <person name="Sichtig H."/>
        </authorList>
    </citation>
    <scope>NUCLEOTIDE SEQUENCE [LARGE SCALE GENOMIC DNA]</scope>
    <source>
        <strain evidence="1 2">FDAARGOS_1049</strain>
    </source>
</reference>
<accession>A0A7T4TAK3</accession>
<dbReference type="KEGG" id="pgis:I6I06_26065"/>
<dbReference type="AlphaFoldDB" id="A0A7T4TAK3"/>
<sequence length="135" mass="14827">MAGEGAAPLRHCRFRRCEFFAINAPDLAREYIWLRDPLAAVRLLSTFKSLSEDLFPQGSVLWWDIHRVEVRARLETGDAGQSGDPAHPVAGAEQLALPTSSRDSWQMLPPKKTADVVNAVIANRERGATSSCPSA</sequence>
<proteinExistence type="predicted"/>
<gene>
    <name evidence="1" type="ORF">I6I06_26065</name>
</gene>
<dbReference type="EMBL" id="CP066076">
    <property type="protein sequence ID" value="QQC66242.1"/>
    <property type="molecule type" value="Genomic_DNA"/>
</dbReference>
<dbReference type="Proteomes" id="UP000595610">
    <property type="component" value="Chromosome 2"/>
</dbReference>
<evidence type="ECO:0000313" key="1">
    <source>
        <dbReference type="EMBL" id="QQC66242.1"/>
    </source>
</evidence>
<protein>
    <submittedName>
        <fullName evidence="1">Uncharacterized protein</fullName>
    </submittedName>
</protein>
<dbReference type="RefSeq" id="WP_042326169.1">
    <property type="nucleotide sequence ID" value="NZ_CP066076.1"/>
</dbReference>